<dbReference type="PANTHER" id="PTHR42047:SF1">
    <property type="entry name" value="PROTEIN, PUTATIVE (AFU_ORTHOLOGUE AFUA_6G03560)-RELATED"/>
    <property type="match status" value="1"/>
</dbReference>
<evidence type="ECO:0008006" key="4">
    <source>
        <dbReference type="Google" id="ProtNLM"/>
    </source>
</evidence>
<dbReference type="OrthoDB" id="5430620at2759"/>
<feature type="signal peptide" evidence="1">
    <location>
        <begin position="1"/>
        <end position="20"/>
    </location>
</feature>
<evidence type="ECO:0000313" key="3">
    <source>
        <dbReference type="Proteomes" id="UP000250266"/>
    </source>
</evidence>
<reference evidence="2 3" key="1">
    <citation type="journal article" date="2016" name="Nat. Commun.">
        <title>Ectomycorrhizal ecology is imprinted in the genome of the dominant symbiotic fungus Cenococcum geophilum.</title>
        <authorList>
            <consortium name="DOE Joint Genome Institute"/>
            <person name="Peter M."/>
            <person name="Kohler A."/>
            <person name="Ohm R.A."/>
            <person name="Kuo A."/>
            <person name="Krutzmann J."/>
            <person name="Morin E."/>
            <person name="Arend M."/>
            <person name="Barry K.W."/>
            <person name="Binder M."/>
            <person name="Choi C."/>
            <person name="Clum A."/>
            <person name="Copeland A."/>
            <person name="Grisel N."/>
            <person name="Haridas S."/>
            <person name="Kipfer T."/>
            <person name="LaButti K."/>
            <person name="Lindquist E."/>
            <person name="Lipzen A."/>
            <person name="Maire R."/>
            <person name="Meier B."/>
            <person name="Mihaltcheva S."/>
            <person name="Molinier V."/>
            <person name="Murat C."/>
            <person name="Poggeler S."/>
            <person name="Quandt C.A."/>
            <person name="Sperisen C."/>
            <person name="Tritt A."/>
            <person name="Tisserant E."/>
            <person name="Crous P.W."/>
            <person name="Henrissat B."/>
            <person name="Nehls U."/>
            <person name="Egli S."/>
            <person name="Spatafora J.W."/>
            <person name="Grigoriev I.V."/>
            <person name="Martin F.M."/>
        </authorList>
    </citation>
    <scope>NUCLEOTIDE SEQUENCE [LARGE SCALE GENOMIC DNA]</scope>
    <source>
        <strain evidence="2 3">CBS 459.81</strain>
    </source>
</reference>
<proteinExistence type="predicted"/>
<keyword evidence="3" id="KW-1185">Reference proteome</keyword>
<dbReference type="EMBL" id="KV745100">
    <property type="protein sequence ID" value="OCK77785.1"/>
    <property type="molecule type" value="Genomic_DNA"/>
</dbReference>
<name>A0A8E2E5I3_9PEZI</name>
<dbReference type="PANTHER" id="PTHR42047">
    <property type="entry name" value="PROTEIN, PUTATIVE (AFU_ORTHOLOGUE AFUA_6G03560)-RELATED"/>
    <property type="match status" value="1"/>
</dbReference>
<evidence type="ECO:0000313" key="2">
    <source>
        <dbReference type="EMBL" id="OCK77785.1"/>
    </source>
</evidence>
<protein>
    <recommendedName>
        <fullName evidence="4">IgE-binding protein</fullName>
    </recommendedName>
</protein>
<dbReference type="Proteomes" id="UP000250266">
    <property type="component" value="Unassembled WGS sequence"/>
</dbReference>
<keyword evidence="1" id="KW-0732">Signal</keyword>
<gene>
    <name evidence="2" type="ORF">K432DRAFT_407011</name>
</gene>
<evidence type="ECO:0000256" key="1">
    <source>
        <dbReference type="SAM" id="SignalP"/>
    </source>
</evidence>
<dbReference type="AlphaFoldDB" id="A0A8E2E5I3"/>
<feature type="chain" id="PRO_5034126813" description="IgE-binding protein" evidence="1">
    <location>
        <begin position="21"/>
        <end position="223"/>
    </location>
</feature>
<organism evidence="2 3">
    <name type="scientific">Lepidopterella palustris CBS 459.81</name>
    <dbReference type="NCBI Taxonomy" id="1314670"/>
    <lineage>
        <taxon>Eukaryota</taxon>
        <taxon>Fungi</taxon>
        <taxon>Dikarya</taxon>
        <taxon>Ascomycota</taxon>
        <taxon>Pezizomycotina</taxon>
        <taxon>Dothideomycetes</taxon>
        <taxon>Pleosporomycetidae</taxon>
        <taxon>Mytilinidiales</taxon>
        <taxon>Argynnaceae</taxon>
        <taxon>Lepidopterella</taxon>
    </lineage>
</organism>
<accession>A0A8E2E5I3</accession>
<sequence length="223" mass="23753">MALISNLILAAAGILPIAVGHPKGSCALNALASPYTLTAYLPGNAKYDGLKAQYGEALNLFQEKVAQYCPLKPQSSCPNGTDTVFAGSLYPLSEVPGGQDLYVSATGSILITVQHSHSIPPGSYWEYQGWSWTALPAKTPHCSTYPRYNPLYNCDPPTGYFTFRAPDAPTGSKGGVMACSNEYNANVTSLYAVTPSFNRTGCVELVGLGTHNYIGVSPPVWSY</sequence>
<dbReference type="InterPro" id="IPR052820">
    <property type="entry name" value="PhiA_domain"/>
</dbReference>